<evidence type="ECO:0000313" key="5">
    <source>
        <dbReference type="Proteomes" id="UP001519306"/>
    </source>
</evidence>
<keyword evidence="5" id="KW-1185">Reference proteome</keyword>
<gene>
    <name evidence="4" type="ORF">J2Z71_001146</name>
</gene>
<feature type="chain" id="PRO_5045756895" evidence="2">
    <location>
        <begin position="23"/>
        <end position="374"/>
    </location>
</feature>
<dbReference type="PROSITE" id="PS50983">
    <property type="entry name" value="FE_B12_PBP"/>
    <property type="match status" value="1"/>
</dbReference>
<dbReference type="RefSeq" id="WP_210060891.1">
    <property type="nucleotide sequence ID" value="NZ_JAGGLJ010000009.1"/>
</dbReference>
<comment type="similarity">
    <text evidence="1">Belongs to the bacterial solute-binding protein 8 family.</text>
</comment>
<evidence type="ECO:0000256" key="2">
    <source>
        <dbReference type="SAM" id="SignalP"/>
    </source>
</evidence>
<dbReference type="PROSITE" id="PS51257">
    <property type="entry name" value="PROKAR_LIPOPROTEIN"/>
    <property type="match status" value="1"/>
</dbReference>
<dbReference type="Proteomes" id="UP001519306">
    <property type="component" value="Unassembled WGS sequence"/>
</dbReference>
<reference evidence="4 5" key="1">
    <citation type="submission" date="2021-03" db="EMBL/GenBank/DDBJ databases">
        <title>Genomic Encyclopedia of Type Strains, Phase IV (KMG-IV): sequencing the most valuable type-strain genomes for metagenomic binning, comparative biology and taxonomic classification.</title>
        <authorList>
            <person name="Goeker M."/>
        </authorList>
    </citation>
    <scope>NUCLEOTIDE SEQUENCE [LARGE SCALE GENOMIC DNA]</scope>
    <source>
        <strain evidence="4 5">DSM 27563</strain>
    </source>
</reference>
<dbReference type="Pfam" id="PF01497">
    <property type="entry name" value="Peripla_BP_2"/>
    <property type="match status" value="1"/>
</dbReference>
<name>A0ABS4KCV2_9FIRM</name>
<organism evidence="4 5">
    <name type="scientific">Peptoniphilus stercorisuis</name>
    <dbReference type="NCBI Taxonomy" id="1436965"/>
    <lineage>
        <taxon>Bacteria</taxon>
        <taxon>Bacillati</taxon>
        <taxon>Bacillota</taxon>
        <taxon>Tissierellia</taxon>
        <taxon>Tissierellales</taxon>
        <taxon>Peptoniphilaceae</taxon>
        <taxon>Peptoniphilus</taxon>
    </lineage>
</organism>
<dbReference type="SUPFAM" id="SSF53807">
    <property type="entry name" value="Helical backbone' metal receptor"/>
    <property type="match status" value="1"/>
</dbReference>
<dbReference type="PANTHER" id="PTHR30535:SF34">
    <property type="entry name" value="MOLYBDATE-BINDING PROTEIN MOLA"/>
    <property type="match status" value="1"/>
</dbReference>
<comment type="caution">
    <text evidence="4">The sequence shown here is derived from an EMBL/GenBank/DDBJ whole genome shotgun (WGS) entry which is preliminary data.</text>
</comment>
<feature type="signal peptide" evidence="2">
    <location>
        <begin position="1"/>
        <end position="22"/>
    </location>
</feature>
<feature type="domain" description="Fe/B12 periplasmic-binding" evidence="3">
    <location>
        <begin position="49"/>
        <end position="347"/>
    </location>
</feature>
<accession>A0ABS4KCV2</accession>
<sequence>MKKTIRSLVVLFVLLFTLTSCGVKEDAKTGMTIVDITGNEVNIEKPLEKVLIQGSGSGGPFMTMMALDRDTFADKIIAMDDGISENRNDLWKRLVDANSDLDKIQKIGDISKNEVSPEEILNINPDGIIAPISYKASLDEISKKINIPVIYVDYHDQDLEKHLKSTEIIAKATGLEKNLDGINTFYNEKVGNIIERAKKIEKNPRVYVEIGYSGPSQYDNTYGINKMWGRIIEDTAGENIMRNVLDPDDAKPVNPEYVLNENPEIILITGAIWKEMPDSMKLGFDIKEEDVQKKLEEYVNRQGWRSLDAVKNKNVYAVAHAMCRDMTDFYSYEVLAKIFHADEFKDIDPDKDIKEYYEKFMPIDFEGTWLVKYE</sequence>
<dbReference type="InterPro" id="IPR050902">
    <property type="entry name" value="ABC_Transporter_SBP"/>
</dbReference>
<evidence type="ECO:0000259" key="3">
    <source>
        <dbReference type="PROSITE" id="PS50983"/>
    </source>
</evidence>
<protein>
    <submittedName>
        <fullName evidence="4">Iron complex transport system substrate-binding protein</fullName>
    </submittedName>
</protein>
<evidence type="ECO:0000256" key="1">
    <source>
        <dbReference type="ARBA" id="ARBA00008814"/>
    </source>
</evidence>
<dbReference type="Gene3D" id="3.40.50.1980">
    <property type="entry name" value="Nitrogenase molybdenum iron protein domain"/>
    <property type="match status" value="2"/>
</dbReference>
<keyword evidence="2" id="KW-0732">Signal</keyword>
<proteinExistence type="inferred from homology"/>
<dbReference type="PANTHER" id="PTHR30535">
    <property type="entry name" value="VITAMIN B12-BINDING PROTEIN"/>
    <property type="match status" value="1"/>
</dbReference>
<dbReference type="EMBL" id="JAGGLJ010000009">
    <property type="protein sequence ID" value="MBP2025603.1"/>
    <property type="molecule type" value="Genomic_DNA"/>
</dbReference>
<evidence type="ECO:0000313" key="4">
    <source>
        <dbReference type="EMBL" id="MBP2025603.1"/>
    </source>
</evidence>
<dbReference type="InterPro" id="IPR002491">
    <property type="entry name" value="ABC_transptr_periplasmic_BD"/>
</dbReference>